<evidence type="ECO:0000256" key="3">
    <source>
        <dbReference type="ARBA" id="ARBA00023067"/>
    </source>
</evidence>
<dbReference type="Proteomes" id="UP000019184">
    <property type="component" value="Unassembled WGS sequence"/>
</dbReference>
<sequence length="90" mass="9392">MNKTELVDAVAQAAELSKVAAGKALDAVLATVGKALREGDSVVLTGFGTFSVRERPARTGHNPKTGKPMDLKASKTPVFKAGKTLRDGLK</sequence>
<dbReference type="PANTHER" id="PTHR33175">
    <property type="entry name" value="DNA-BINDING PROTEIN HU"/>
    <property type="match status" value="1"/>
</dbReference>
<evidence type="ECO:0000256" key="6">
    <source>
        <dbReference type="SAM" id="MobiDB-lite"/>
    </source>
</evidence>
<comment type="similarity">
    <text evidence="2 5">Belongs to the bacterial histone-like protein family.</text>
</comment>
<evidence type="ECO:0000256" key="1">
    <source>
        <dbReference type="ARBA" id="ARBA00003819"/>
    </source>
</evidence>
<evidence type="ECO:0000256" key="2">
    <source>
        <dbReference type="ARBA" id="ARBA00010529"/>
    </source>
</evidence>
<dbReference type="SUPFAM" id="SSF47729">
    <property type="entry name" value="IHF-like DNA-binding proteins"/>
    <property type="match status" value="1"/>
</dbReference>
<dbReference type="PRINTS" id="PR01727">
    <property type="entry name" value="DNABINDINGHU"/>
</dbReference>
<feature type="region of interest" description="Disordered" evidence="6">
    <location>
        <begin position="54"/>
        <end position="90"/>
    </location>
</feature>
<dbReference type="GO" id="GO:1990103">
    <property type="term" value="C:DnaA-HU complex"/>
    <property type="evidence" value="ECO:0007669"/>
    <property type="project" value="UniProtKB-ARBA"/>
</dbReference>
<dbReference type="CDD" id="cd13831">
    <property type="entry name" value="HU"/>
    <property type="match status" value="1"/>
</dbReference>
<proteinExistence type="inferred from homology"/>
<dbReference type="GO" id="GO:0006351">
    <property type="term" value="P:DNA-templated transcription"/>
    <property type="evidence" value="ECO:0007669"/>
    <property type="project" value="UniProtKB-ARBA"/>
</dbReference>
<reference evidence="7 8" key="1">
    <citation type="journal article" date="2014" name="ISME J.">
        <title>Candidatus Competibacter-lineage genomes retrieved from metagenomes reveal functional metabolic diversity.</title>
        <authorList>
            <person name="McIlroy S.J."/>
            <person name="Albertsen M."/>
            <person name="Andresen E.K."/>
            <person name="Saunders A.M."/>
            <person name="Kristiansen R."/>
            <person name="Stokholm-Bjerregaard M."/>
            <person name="Nielsen K.L."/>
            <person name="Nielsen P.H."/>
        </authorList>
    </citation>
    <scope>NUCLEOTIDE SEQUENCE [LARGE SCALE GENOMIC DNA]</scope>
    <source>
        <strain evidence="7 8">Run_B_J11</strain>
    </source>
</reference>
<dbReference type="GO" id="GO:0030261">
    <property type="term" value="P:chromosome condensation"/>
    <property type="evidence" value="ECO:0007669"/>
    <property type="project" value="UniProtKB-KW"/>
</dbReference>
<dbReference type="GO" id="GO:0042802">
    <property type="term" value="F:identical protein binding"/>
    <property type="evidence" value="ECO:0007669"/>
    <property type="project" value="UniProtKB-ARBA"/>
</dbReference>
<dbReference type="InterPro" id="IPR020816">
    <property type="entry name" value="Histone-like_DNA-bd_CS"/>
</dbReference>
<comment type="function">
    <text evidence="1">Histone-like DNA-binding protein which is capable of wrapping DNA to stabilize it, and thus to prevent its denaturation under extreme environmental conditions.</text>
</comment>
<dbReference type="FunFam" id="4.10.520.10:FF:000001">
    <property type="entry name" value="DNA-binding protein HU"/>
    <property type="match status" value="1"/>
</dbReference>
<organism evidence="7 8">
    <name type="scientific">Candidatus Contendobacter odensis Run_B_J11</name>
    <dbReference type="NCBI Taxonomy" id="1400861"/>
    <lineage>
        <taxon>Bacteria</taxon>
        <taxon>Pseudomonadati</taxon>
        <taxon>Pseudomonadota</taxon>
        <taxon>Gammaproteobacteria</taxon>
        <taxon>Candidatus Competibacteraceae</taxon>
        <taxon>Candidatus Contendibacter</taxon>
    </lineage>
</organism>
<dbReference type="Pfam" id="PF00216">
    <property type="entry name" value="Bac_DNA_binding"/>
    <property type="match status" value="1"/>
</dbReference>
<accession>A0A7U7J3P2</accession>
<keyword evidence="4 7" id="KW-0238">DNA-binding</keyword>
<evidence type="ECO:0000256" key="4">
    <source>
        <dbReference type="ARBA" id="ARBA00023125"/>
    </source>
</evidence>
<dbReference type="EMBL" id="CBTK010000071">
    <property type="protein sequence ID" value="CDH44385.1"/>
    <property type="molecule type" value="Genomic_DNA"/>
</dbReference>
<dbReference type="GO" id="GO:0030527">
    <property type="term" value="F:structural constituent of chromatin"/>
    <property type="evidence" value="ECO:0007669"/>
    <property type="project" value="InterPro"/>
</dbReference>
<protein>
    <submittedName>
        <fullName evidence="7">DNA-binding protein HU-beta, NS1 (HU-1), plays a role in DNA replication and in rpo translation</fullName>
    </submittedName>
</protein>
<dbReference type="PANTHER" id="PTHR33175:SF3">
    <property type="entry name" value="DNA-BINDING PROTEIN HU-BETA"/>
    <property type="match status" value="1"/>
</dbReference>
<dbReference type="PROSITE" id="PS00045">
    <property type="entry name" value="HISTONE_LIKE"/>
    <property type="match status" value="1"/>
</dbReference>
<name>A0A7U7J3P2_9GAMM</name>
<dbReference type="SMART" id="SM00411">
    <property type="entry name" value="BHL"/>
    <property type="match status" value="1"/>
</dbReference>
<dbReference type="InterPro" id="IPR010992">
    <property type="entry name" value="IHF-like_DNA-bd_dom_sf"/>
</dbReference>
<dbReference type="GO" id="GO:0006270">
    <property type="term" value="P:DNA replication initiation"/>
    <property type="evidence" value="ECO:0007669"/>
    <property type="project" value="UniProtKB-ARBA"/>
</dbReference>
<dbReference type="InterPro" id="IPR000119">
    <property type="entry name" value="Hist_DNA-bd"/>
</dbReference>
<gene>
    <name evidence="7" type="primary">hupB</name>
    <name evidence="7" type="ORF">BN874_1620044</name>
</gene>
<dbReference type="AlphaFoldDB" id="A0A7U7J3P2"/>
<comment type="caution">
    <text evidence="7">The sequence shown here is derived from an EMBL/GenBank/DDBJ whole genome shotgun (WGS) entry which is preliminary data.</text>
</comment>
<evidence type="ECO:0000313" key="8">
    <source>
        <dbReference type="Proteomes" id="UP000019184"/>
    </source>
</evidence>
<dbReference type="OrthoDB" id="9799835at2"/>
<dbReference type="GO" id="GO:0005829">
    <property type="term" value="C:cytosol"/>
    <property type="evidence" value="ECO:0007669"/>
    <property type="project" value="TreeGrafter"/>
</dbReference>
<evidence type="ECO:0000256" key="5">
    <source>
        <dbReference type="RuleBase" id="RU003939"/>
    </source>
</evidence>
<dbReference type="RefSeq" id="WP_034431544.1">
    <property type="nucleotide sequence ID" value="NZ_CBTK010000071.1"/>
</dbReference>
<keyword evidence="8" id="KW-1185">Reference proteome</keyword>
<dbReference type="GO" id="GO:1990178">
    <property type="term" value="C:HU-DNA complex"/>
    <property type="evidence" value="ECO:0007669"/>
    <property type="project" value="UniProtKB-ARBA"/>
</dbReference>
<dbReference type="GO" id="GO:0003677">
    <property type="term" value="F:DNA binding"/>
    <property type="evidence" value="ECO:0007669"/>
    <property type="project" value="UniProtKB-KW"/>
</dbReference>
<keyword evidence="3" id="KW-0226">DNA condensation</keyword>
<evidence type="ECO:0000313" key="7">
    <source>
        <dbReference type="EMBL" id="CDH44385.1"/>
    </source>
</evidence>
<dbReference type="Gene3D" id="4.10.520.10">
    <property type="entry name" value="IHF-like DNA-binding proteins"/>
    <property type="match status" value="1"/>
</dbReference>